<dbReference type="InterPro" id="IPR036259">
    <property type="entry name" value="MFS_trans_sf"/>
</dbReference>
<feature type="transmembrane region" description="Helical" evidence="7">
    <location>
        <begin position="1108"/>
        <end position="1129"/>
    </location>
</feature>
<proteinExistence type="predicted"/>
<evidence type="ECO:0000256" key="3">
    <source>
        <dbReference type="ARBA" id="ARBA00022692"/>
    </source>
</evidence>
<feature type="region of interest" description="Disordered" evidence="6">
    <location>
        <begin position="103"/>
        <end position="124"/>
    </location>
</feature>
<feature type="transmembrane region" description="Helical" evidence="7">
    <location>
        <begin position="841"/>
        <end position="863"/>
    </location>
</feature>
<feature type="region of interest" description="Disordered" evidence="6">
    <location>
        <begin position="464"/>
        <end position="485"/>
    </location>
</feature>
<accession>A0A364LA52</accession>
<dbReference type="SUPFAM" id="SSF103473">
    <property type="entry name" value="MFS general substrate transporter"/>
    <property type="match status" value="1"/>
</dbReference>
<feature type="transmembrane region" description="Helical" evidence="7">
    <location>
        <begin position="1076"/>
        <end position="1096"/>
    </location>
</feature>
<name>A0A364LA52_TALAM</name>
<feature type="transmembrane region" description="Helical" evidence="7">
    <location>
        <begin position="875"/>
        <end position="896"/>
    </location>
</feature>
<feature type="region of interest" description="Disordered" evidence="6">
    <location>
        <begin position="514"/>
        <end position="560"/>
    </location>
</feature>
<feature type="domain" description="Major facilitator superfamily (MFS) profile" evidence="8">
    <location>
        <begin position="749"/>
        <end position="1168"/>
    </location>
</feature>
<dbReference type="PANTHER" id="PTHR43791:SF58">
    <property type="entry name" value="TRANSPORTER, PUTATIVE (AFU_ORTHOLOGUE AFUA_8G04470)-RELATED"/>
    <property type="match status" value="1"/>
</dbReference>
<keyword evidence="5 7" id="KW-0472">Membrane</keyword>
<evidence type="ECO:0000256" key="4">
    <source>
        <dbReference type="ARBA" id="ARBA00022989"/>
    </source>
</evidence>
<dbReference type="PANTHER" id="PTHR43791">
    <property type="entry name" value="PERMEASE-RELATED"/>
    <property type="match status" value="1"/>
</dbReference>
<feature type="transmembrane region" description="Helical" evidence="7">
    <location>
        <begin position="1019"/>
        <end position="1038"/>
    </location>
</feature>
<evidence type="ECO:0000256" key="2">
    <source>
        <dbReference type="ARBA" id="ARBA00022448"/>
    </source>
</evidence>
<evidence type="ECO:0000313" key="10">
    <source>
        <dbReference type="Proteomes" id="UP000249363"/>
    </source>
</evidence>
<dbReference type="InterPro" id="IPR011701">
    <property type="entry name" value="MFS"/>
</dbReference>
<evidence type="ECO:0000259" key="8">
    <source>
        <dbReference type="PROSITE" id="PS50850"/>
    </source>
</evidence>
<dbReference type="RefSeq" id="XP_040737201.1">
    <property type="nucleotide sequence ID" value="XM_040881532.1"/>
</dbReference>
<dbReference type="GeneID" id="63797913"/>
<dbReference type="EMBL" id="MIKG01000020">
    <property type="protein sequence ID" value="RAO72687.1"/>
    <property type="molecule type" value="Genomic_DNA"/>
</dbReference>
<keyword evidence="4 7" id="KW-1133">Transmembrane helix</keyword>
<keyword evidence="10" id="KW-1185">Reference proteome</keyword>
<keyword evidence="3 7" id="KW-0812">Transmembrane</keyword>
<reference evidence="9 10" key="1">
    <citation type="journal article" date="2017" name="Biotechnol. Biofuels">
        <title>Differential beta-glucosidase expression as a function of carbon source availability in Talaromyces amestolkiae: a genomic and proteomic approach.</title>
        <authorList>
            <person name="de Eugenio L.I."/>
            <person name="Mendez-Liter J.A."/>
            <person name="Nieto-Dominguez M."/>
            <person name="Alonso L."/>
            <person name="Gil-Munoz J."/>
            <person name="Barriuso J."/>
            <person name="Prieto A."/>
            <person name="Martinez M.J."/>
        </authorList>
    </citation>
    <scope>NUCLEOTIDE SEQUENCE [LARGE SCALE GENOMIC DNA]</scope>
    <source>
        <strain evidence="9 10">CIB</strain>
    </source>
</reference>
<feature type="transmembrane region" description="Helical" evidence="7">
    <location>
        <begin position="815"/>
        <end position="835"/>
    </location>
</feature>
<evidence type="ECO:0000256" key="5">
    <source>
        <dbReference type="ARBA" id="ARBA00023136"/>
    </source>
</evidence>
<keyword evidence="2" id="KW-0813">Transport</keyword>
<feature type="transmembrane region" description="Helical" evidence="7">
    <location>
        <begin position="786"/>
        <end position="808"/>
    </location>
</feature>
<dbReference type="InterPro" id="IPR020846">
    <property type="entry name" value="MFS_dom"/>
</dbReference>
<feature type="transmembrane region" description="Helical" evidence="7">
    <location>
        <begin position="908"/>
        <end position="930"/>
    </location>
</feature>
<evidence type="ECO:0000256" key="1">
    <source>
        <dbReference type="ARBA" id="ARBA00004141"/>
    </source>
</evidence>
<feature type="compositionally biased region" description="Acidic residues" evidence="6">
    <location>
        <begin position="547"/>
        <end position="556"/>
    </location>
</feature>
<dbReference type="AlphaFoldDB" id="A0A364LA52"/>
<dbReference type="OrthoDB" id="3639251at2759"/>
<dbReference type="Pfam" id="PF07690">
    <property type="entry name" value="MFS_1"/>
    <property type="match status" value="1"/>
</dbReference>
<evidence type="ECO:0000256" key="7">
    <source>
        <dbReference type="SAM" id="Phobius"/>
    </source>
</evidence>
<sequence>MADAAVETISVLKVARLCAVLFGRCSSSVNLNSAVKEELLNEQGRLKIWAGNIGIFATGTASADYRLRDDPDIKEVMVSMLDRLRSTLQRILELPKVDELAEDEERGAINDEGSEESTSSSDASLVLDIDEEEENTKICKTTITNLYRLSAAIKKPASYNEDAKVMKFMQKAKAKAEEAGGEDVMSDLLIHLKWLFGLRYKHISPKIADRLIDAIVFRRKRLEYRKRHREKLHHGVEDAFASQSDEAVHFNNETIQQKNIVQQHIVRTRRVHLPNKGDTSKLRLDTLSATDASSVNRLKVSPYPKSIALSGVTKSGIARREQLDVPHAPTVDIQGKEVICPYCFRVVDSADVQGHRWTRHLLKDLEPTTDEWISHMQWQHTLTWFCPISQHREACFYSKDDLASHLRSEHAGTFSQSQLDVFTQKNARPASDLFEILAGQSRANFGTPSDCPLCLFSASDVISPPEKKPRDQSIDSSSLAVPETDNSREKIIRNHIALHLEEFALLSLPEKEYSEDADPSLGLEQSESNGTGRDEEDMPSLMFSSSSEEESDDELATDQNVKIVLSDETDYRFLDPDEANTIDQIWMHVISYRQSISDQPEPLDISQDPTLQTFLQRARMSQSRATIPMIVIIDENGIQTYEDTGEDITKMPESSSGAADEINITQNYKTETPTVAESHTTKTMNLKPVLTTEPYPAEAEKGQATTPFAHQVADNDIMNPPTTEEEEQLPKEEQLRLEKKLRLKVDLRLCTIAGLLCSLNLLDSGIISSASVTSMISDLGLEGNRYSVSIFIFTVSSVVFQLPSTIAVRFVGPRIWFALITFCFGLITLCTAFVQTWRQMIALRVLLGISMSGIYPGLTYLISTWYTRKEQQLRFAFLQSGEVLVLATGNIVNYGLNHLDGHAGLAGWRWMYIVQGLITCLIGIVTYWWMIDFPEKAAKSVWFLSEPEIELAMERIRADRDDVVPDPFSWKKVAVNFLDPKLYGFAVLFFLLNLVSTSMSYFLPIILESGMGFSENASIVLSAPPYYWAVIPVLLTSLMGDRFRLRGPAIIFNALVLIAGFLMFGLPISHQVTVRYIGTYLTTGAYVSNWAALNAYQANNIVGQWKRATIAAAVTACNGLGGIAGSFIVRQQEAPWYPTAVWVSIGSHILMIVIVGGFTVYFKMENDKQKRKGRVIEGTPGFRYTY</sequence>
<evidence type="ECO:0000313" key="9">
    <source>
        <dbReference type="EMBL" id="RAO72687.1"/>
    </source>
</evidence>
<dbReference type="GO" id="GO:0016020">
    <property type="term" value="C:membrane"/>
    <property type="evidence" value="ECO:0007669"/>
    <property type="project" value="UniProtKB-SubCell"/>
</dbReference>
<comment type="caution">
    <text evidence="9">The sequence shown here is derived from an EMBL/GenBank/DDBJ whole genome shotgun (WGS) entry which is preliminary data.</text>
</comment>
<feature type="transmembrane region" description="Helical" evidence="7">
    <location>
        <begin position="1141"/>
        <end position="1162"/>
    </location>
</feature>
<feature type="transmembrane region" description="Helical" evidence="7">
    <location>
        <begin position="1050"/>
        <end position="1070"/>
    </location>
</feature>
<feature type="transmembrane region" description="Helical" evidence="7">
    <location>
        <begin position="982"/>
        <end position="1007"/>
    </location>
</feature>
<dbReference type="Gene3D" id="1.20.1250.20">
    <property type="entry name" value="MFS general substrate transporter like domains"/>
    <property type="match status" value="2"/>
</dbReference>
<protein>
    <recommendedName>
        <fullName evidence="8">Major facilitator superfamily (MFS) profile domain-containing protein</fullName>
    </recommendedName>
</protein>
<gene>
    <name evidence="9" type="ORF">BHQ10_008699</name>
</gene>
<comment type="subcellular location">
    <subcellularLocation>
        <location evidence="1">Membrane</location>
        <topology evidence="1">Multi-pass membrane protein</topology>
    </subcellularLocation>
</comment>
<dbReference type="Proteomes" id="UP000249363">
    <property type="component" value="Unassembled WGS sequence"/>
</dbReference>
<dbReference type="PROSITE" id="PS50850">
    <property type="entry name" value="MFS"/>
    <property type="match status" value="1"/>
</dbReference>
<dbReference type="GO" id="GO:0022857">
    <property type="term" value="F:transmembrane transporter activity"/>
    <property type="evidence" value="ECO:0007669"/>
    <property type="project" value="InterPro"/>
</dbReference>
<evidence type="ECO:0000256" key="6">
    <source>
        <dbReference type="SAM" id="MobiDB-lite"/>
    </source>
</evidence>
<organism evidence="9 10">
    <name type="scientific">Talaromyces amestolkiae</name>
    <dbReference type="NCBI Taxonomy" id="1196081"/>
    <lineage>
        <taxon>Eukaryota</taxon>
        <taxon>Fungi</taxon>
        <taxon>Dikarya</taxon>
        <taxon>Ascomycota</taxon>
        <taxon>Pezizomycotina</taxon>
        <taxon>Eurotiomycetes</taxon>
        <taxon>Eurotiomycetidae</taxon>
        <taxon>Eurotiales</taxon>
        <taxon>Trichocomaceae</taxon>
        <taxon>Talaromyces</taxon>
        <taxon>Talaromyces sect. Talaromyces</taxon>
    </lineage>
</organism>